<reference evidence="2" key="1">
    <citation type="submission" date="2018-08" db="EMBL/GenBank/DDBJ databases">
        <authorList>
            <person name="Chevrot R."/>
        </authorList>
    </citation>
    <scope>NUCLEOTIDE SEQUENCE [LARGE SCALE GENOMIC DNA]</scope>
</reference>
<accession>A0A383RBT3</accession>
<protein>
    <submittedName>
        <fullName evidence="1">Uncharacterized protein</fullName>
    </submittedName>
</protein>
<evidence type="ECO:0000313" key="2">
    <source>
        <dbReference type="Proteomes" id="UP000304148"/>
    </source>
</evidence>
<sequence>MINISILLELLEDYCRGELTLSDMSEFKEILIDLLDEVERLIDRHYRM</sequence>
<dbReference type="AlphaFoldDB" id="A0A383RBT3"/>
<evidence type="ECO:0000313" key="1">
    <source>
        <dbReference type="EMBL" id="SYX84428.1"/>
    </source>
</evidence>
<proteinExistence type="predicted"/>
<organism evidence="1 2">
    <name type="scientific">Paenibacillus alvei</name>
    <name type="common">Bacillus alvei</name>
    <dbReference type="NCBI Taxonomy" id="44250"/>
    <lineage>
        <taxon>Bacteria</taxon>
        <taxon>Bacillati</taxon>
        <taxon>Bacillota</taxon>
        <taxon>Bacilli</taxon>
        <taxon>Bacillales</taxon>
        <taxon>Paenibacillaceae</taxon>
        <taxon>Paenibacillus</taxon>
    </lineage>
</organism>
<name>A0A383RBT3_PAEAL</name>
<gene>
    <name evidence="1" type="ORF">PBLR_12850</name>
</gene>
<dbReference type="Proteomes" id="UP000304148">
    <property type="component" value="Chromosome"/>
</dbReference>
<dbReference type="EMBL" id="LS992241">
    <property type="protein sequence ID" value="SYX84428.1"/>
    <property type="molecule type" value="Genomic_DNA"/>
</dbReference>